<reference evidence="1 2" key="1">
    <citation type="journal article" date="2020" name="Syst. Appl. Microbiol.">
        <title>Alienimonas chondri sp. nov., a novel planctomycete isolated from the biofilm of the red alga Chondrus crispus.</title>
        <authorList>
            <person name="Vitorino I."/>
            <person name="Albuquerque L."/>
            <person name="Wiegand S."/>
            <person name="Kallscheuer N."/>
            <person name="da Costa M.S."/>
            <person name="Lobo-da-Cunha A."/>
            <person name="Jogler C."/>
            <person name="Lage O.M."/>
        </authorList>
    </citation>
    <scope>NUCLEOTIDE SEQUENCE [LARGE SCALE GENOMIC DNA]</scope>
    <source>
        <strain evidence="1 2">LzC2</strain>
    </source>
</reference>
<keyword evidence="2" id="KW-1185">Reference proteome</keyword>
<gene>
    <name evidence="1" type="ORF">LzC2_17820</name>
</gene>
<accession>A0ABX1VCD1</accession>
<evidence type="ECO:0000313" key="2">
    <source>
        <dbReference type="Proteomes" id="UP000609651"/>
    </source>
</evidence>
<sequence>MIRGVRKISSSLRVFTVLSVRNSWPRNGMSPTYGTLRSSTASEEVMIPPMTTVCPFGTETNVSVIVTFLIGEVTTLPVATSVKMGTPAKSKLLRSAPTCMKTVPSGLIRGVTCRIRPLLSRSVIGIVELSVTLTPVTTGTSCPT</sequence>
<name>A0ABX1VCD1_9PLAN</name>
<comment type="caution">
    <text evidence="1">The sequence shown here is derived from an EMBL/GenBank/DDBJ whole genome shotgun (WGS) entry which is preliminary data.</text>
</comment>
<proteinExistence type="predicted"/>
<evidence type="ECO:0000313" key="1">
    <source>
        <dbReference type="EMBL" id="NNJ25709.1"/>
    </source>
</evidence>
<protein>
    <recommendedName>
        <fullName evidence="3">Secreted protein</fullName>
    </recommendedName>
</protein>
<organism evidence="1 2">
    <name type="scientific">Alienimonas chondri</name>
    <dbReference type="NCBI Taxonomy" id="2681879"/>
    <lineage>
        <taxon>Bacteria</taxon>
        <taxon>Pseudomonadati</taxon>
        <taxon>Planctomycetota</taxon>
        <taxon>Planctomycetia</taxon>
        <taxon>Planctomycetales</taxon>
        <taxon>Planctomycetaceae</taxon>
        <taxon>Alienimonas</taxon>
    </lineage>
</organism>
<evidence type="ECO:0008006" key="3">
    <source>
        <dbReference type="Google" id="ProtNLM"/>
    </source>
</evidence>
<dbReference type="Proteomes" id="UP000609651">
    <property type="component" value="Unassembled WGS sequence"/>
</dbReference>
<dbReference type="EMBL" id="WTPX01000047">
    <property type="protein sequence ID" value="NNJ25709.1"/>
    <property type="molecule type" value="Genomic_DNA"/>
</dbReference>